<dbReference type="InterPro" id="IPR001623">
    <property type="entry name" value="DnaJ_domain"/>
</dbReference>
<protein>
    <recommendedName>
        <fullName evidence="2">J domain-containing protein</fullName>
    </recommendedName>
</protein>
<dbReference type="STRING" id="105696.A0A1Y2M2W3"/>
<name>A0A1Y2M2W3_EPING</name>
<dbReference type="InParanoid" id="A0A1Y2M2W3"/>
<keyword evidence="4" id="KW-1185">Reference proteome</keyword>
<sequence>MSCNYSKSEVGEIHDALKSMVGSLLRKGFSVESVAEAFIRQSRILQTAIDDEPARPSYTSHNGSRGYRTQESRPSASYQGHPSYSTYSDYGRDSGYSSSHSSNTGSRGYRTREYRPGGYSHSSYTAPTPSGTKPEEDLYMVLGVSKTTSAEQIKSAHRKLCLKHHPDRATSGPYAKKAATELMARINQANDVLKDQKLRAYYDRTGLIAAEL</sequence>
<dbReference type="PRINTS" id="PR00625">
    <property type="entry name" value="JDOMAIN"/>
</dbReference>
<dbReference type="SMART" id="SM00271">
    <property type="entry name" value="DnaJ"/>
    <property type="match status" value="1"/>
</dbReference>
<dbReference type="CDD" id="cd06257">
    <property type="entry name" value="DnaJ"/>
    <property type="match status" value="1"/>
</dbReference>
<dbReference type="Proteomes" id="UP000193240">
    <property type="component" value="Unassembled WGS sequence"/>
</dbReference>
<dbReference type="SUPFAM" id="SSF46565">
    <property type="entry name" value="Chaperone J-domain"/>
    <property type="match status" value="1"/>
</dbReference>
<organism evidence="3 4">
    <name type="scientific">Epicoccum nigrum</name>
    <name type="common">Soil fungus</name>
    <name type="synonym">Epicoccum purpurascens</name>
    <dbReference type="NCBI Taxonomy" id="105696"/>
    <lineage>
        <taxon>Eukaryota</taxon>
        <taxon>Fungi</taxon>
        <taxon>Dikarya</taxon>
        <taxon>Ascomycota</taxon>
        <taxon>Pezizomycotina</taxon>
        <taxon>Dothideomycetes</taxon>
        <taxon>Pleosporomycetidae</taxon>
        <taxon>Pleosporales</taxon>
        <taxon>Pleosporineae</taxon>
        <taxon>Didymellaceae</taxon>
        <taxon>Epicoccum</taxon>
    </lineage>
</organism>
<accession>A0A1Y2M2W3</accession>
<evidence type="ECO:0000313" key="4">
    <source>
        <dbReference type="Proteomes" id="UP000193240"/>
    </source>
</evidence>
<gene>
    <name evidence="3" type="ORF">B5807_04753</name>
</gene>
<dbReference type="EMBL" id="KZ107842">
    <property type="protein sequence ID" value="OSS50455.1"/>
    <property type="molecule type" value="Genomic_DNA"/>
</dbReference>
<evidence type="ECO:0000256" key="1">
    <source>
        <dbReference type="SAM" id="MobiDB-lite"/>
    </source>
</evidence>
<feature type="domain" description="J" evidence="2">
    <location>
        <begin position="137"/>
        <end position="206"/>
    </location>
</feature>
<dbReference type="InterPro" id="IPR050817">
    <property type="entry name" value="DjlA_DnaK_co-chaperone"/>
</dbReference>
<dbReference type="InterPro" id="IPR036869">
    <property type="entry name" value="J_dom_sf"/>
</dbReference>
<dbReference type="PROSITE" id="PS50076">
    <property type="entry name" value="DNAJ_2"/>
    <property type="match status" value="1"/>
</dbReference>
<dbReference type="PANTHER" id="PTHR24074">
    <property type="entry name" value="CO-CHAPERONE PROTEIN DJLA"/>
    <property type="match status" value="1"/>
</dbReference>
<dbReference type="Gene3D" id="1.10.287.110">
    <property type="entry name" value="DnaJ domain"/>
    <property type="match status" value="1"/>
</dbReference>
<proteinExistence type="predicted"/>
<dbReference type="AlphaFoldDB" id="A0A1Y2M2W3"/>
<feature type="compositionally biased region" description="Polar residues" evidence="1">
    <location>
        <begin position="120"/>
        <end position="131"/>
    </location>
</feature>
<feature type="compositionally biased region" description="Low complexity" evidence="1">
    <location>
        <begin position="83"/>
        <end position="108"/>
    </location>
</feature>
<reference evidence="3 4" key="1">
    <citation type="journal article" date="2017" name="Genome Announc.">
        <title>Genome sequence of the saprophytic ascomycete Epicoccum nigrum ICMP 19927 strain isolated from New Zealand.</title>
        <authorList>
            <person name="Fokin M."/>
            <person name="Fleetwood D."/>
            <person name="Weir B.S."/>
            <person name="Villas-Boas S.G."/>
        </authorList>
    </citation>
    <scope>NUCLEOTIDE SEQUENCE [LARGE SCALE GENOMIC DNA]</scope>
    <source>
        <strain evidence="3 4">ICMP 19927</strain>
    </source>
</reference>
<feature type="region of interest" description="Disordered" evidence="1">
    <location>
        <begin position="44"/>
        <end position="133"/>
    </location>
</feature>
<evidence type="ECO:0000259" key="2">
    <source>
        <dbReference type="PROSITE" id="PS50076"/>
    </source>
</evidence>
<dbReference type="Pfam" id="PF00226">
    <property type="entry name" value="DnaJ"/>
    <property type="match status" value="1"/>
</dbReference>
<feature type="compositionally biased region" description="Polar residues" evidence="1">
    <location>
        <begin position="57"/>
        <end position="82"/>
    </location>
</feature>
<evidence type="ECO:0000313" key="3">
    <source>
        <dbReference type="EMBL" id="OSS50455.1"/>
    </source>
</evidence>